<keyword evidence="5" id="KW-0547">Nucleotide-binding</keyword>
<proteinExistence type="predicted"/>
<dbReference type="InterPro" id="IPR019734">
    <property type="entry name" value="TPR_rpt"/>
</dbReference>
<evidence type="ECO:0000256" key="5">
    <source>
        <dbReference type="ARBA" id="ARBA00022741"/>
    </source>
</evidence>
<keyword evidence="14" id="KW-1185">Reference proteome</keyword>
<protein>
    <recommendedName>
        <fullName evidence="2">histidine kinase</fullName>
        <ecNumber evidence="2">2.7.13.3</ecNumber>
    </recommendedName>
</protein>
<evidence type="ECO:0000256" key="10">
    <source>
        <dbReference type="SAM" id="Phobius"/>
    </source>
</evidence>
<keyword evidence="8" id="KW-0802">TPR repeat</keyword>
<accession>A0ABS6SJZ0</accession>
<keyword evidence="7" id="KW-0067">ATP-binding</keyword>
<evidence type="ECO:0000256" key="3">
    <source>
        <dbReference type="ARBA" id="ARBA00022553"/>
    </source>
</evidence>
<evidence type="ECO:0000256" key="8">
    <source>
        <dbReference type="PROSITE-ProRule" id="PRU00339"/>
    </source>
</evidence>
<evidence type="ECO:0000259" key="12">
    <source>
        <dbReference type="SMART" id="SM00387"/>
    </source>
</evidence>
<dbReference type="Pfam" id="PF13176">
    <property type="entry name" value="TPR_7"/>
    <property type="match status" value="1"/>
</dbReference>
<keyword evidence="3" id="KW-0597">Phosphoprotein</keyword>
<dbReference type="Pfam" id="PF07568">
    <property type="entry name" value="HisKA_2"/>
    <property type="match status" value="1"/>
</dbReference>
<keyword evidence="4" id="KW-0808">Transferase</keyword>
<feature type="transmembrane region" description="Helical" evidence="10">
    <location>
        <begin position="491"/>
        <end position="514"/>
    </location>
</feature>
<dbReference type="InterPro" id="IPR011495">
    <property type="entry name" value="Sig_transdc_His_kin_sub2_dim/P"/>
</dbReference>
<dbReference type="EMBL" id="JAGSPB010000001">
    <property type="protein sequence ID" value="MBV7265191.1"/>
    <property type="molecule type" value="Genomic_DNA"/>
</dbReference>
<dbReference type="RefSeq" id="WP_218315680.1">
    <property type="nucleotide sequence ID" value="NZ_JAGSPB010000001.1"/>
</dbReference>
<evidence type="ECO:0000256" key="1">
    <source>
        <dbReference type="ARBA" id="ARBA00000085"/>
    </source>
</evidence>
<keyword evidence="10" id="KW-0472">Membrane</keyword>
<keyword evidence="11" id="KW-0732">Signal</keyword>
<dbReference type="InterPro" id="IPR003594">
    <property type="entry name" value="HATPase_dom"/>
</dbReference>
<dbReference type="SMART" id="SM00028">
    <property type="entry name" value="TPR"/>
    <property type="match status" value="4"/>
</dbReference>
<feature type="domain" description="Histidine kinase/HSP90-like ATPase" evidence="12">
    <location>
        <begin position="626"/>
        <end position="725"/>
    </location>
</feature>
<evidence type="ECO:0000313" key="14">
    <source>
        <dbReference type="Proteomes" id="UP000699975"/>
    </source>
</evidence>
<feature type="repeat" description="TPR" evidence="8">
    <location>
        <begin position="227"/>
        <end position="260"/>
    </location>
</feature>
<dbReference type="Proteomes" id="UP000699975">
    <property type="component" value="Unassembled WGS sequence"/>
</dbReference>
<keyword evidence="10" id="KW-1133">Transmembrane helix</keyword>
<feature type="signal peptide" evidence="11">
    <location>
        <begin position="1"/>
        <end position="24"/>
    </location>
</feature>
<evidence type="ECO:0000256" key="9">
    <source>
        <dbReference type="SAM" id="Coils"/>
    </source>
</evidence>
<feature type="coiled-coil region" evidence="9">
    <location>
        <begin position="458"/>
        <end position="494"/>
    </location>
</feature>
<evidence type="ECO:0000256" key="11">
    <source>
        <dbReference type="SAM" id="SignalP"/>
    </source>
</evidence>
<keyword evidence="6" id="KW-0418">Kinase</keyword>
<evidence type="ECO:0000256" key="7">
    <source>
        <dbReference type="ARBA" id="ARBA00022840"/>
    </source>
</evidence>
<evidence type="ECO:0000256" key="6">
    <source>
        <dbReference type="ARBA" id="ARBA00022777"/>
    </source>
</evidence>
<gene>
    <name evidence="13" type="ORF">KCG45_03305</name>
</gene>
<comment type="caution">
    <text evidence="13">The sequence shown here is derived from an EMBL/GenBank/DDBJ whole genome shotgun (WGS) entry which is preliminary data.</text>
</comment>
<dbReference type="PANTHER" id="PTHR41523">
    <property type="entry name" value="TWO-COMPONENT SYSTEM SENSOR PROTEIN"/>
    <property type="match status" value="1"/>
</dbReference>
<reference evidence="13 14" key="1">
    <citation type="submission" date="2021-04" db="EMBL/GenBank/DDBJ databases">
        <authorList>
            <person name="Pira H."/>
            <person name="Risdian C."/>
            <person name="Wink J."/>
        </authorList>
    </citation>
    <scope>NUCLEOTIDE SEQUENCE [LARGE SCALE GENOMIC DNA]</scope>
    <source>
        <strain evidence="13 14">WH131</strain>
    </source>
</reference>
<feature type="chain" id="PRO_5046111568" description="histidine kinase" evidence="11">
    <location>
        <begin position="25"/>
        <end position="731"/>
    </location>
</feature>
<dbReference type="Pfam" id="PF02518">
    <property type="entry name" value="HATPase_c"/>
    <property type="match status" value="1"/>
</dbReference>
<evidence type="ECO:0000256" key="4">
    <source>
        <dbReference type="ARBA" id="ARBA00022679"/>
    </source>
</evidence>
<name>A0ABS6SJZ0_9SPHN</name>
<dbReference type="PROSITE" id="PS50005">
    <property type="entry name" value="TPR"/>
    <property type="match status" value="1"/>
</dbReference>
<evidence type="ECO:0000313" key="13">
    <source>
        <dbReference type="EMBL" id="MBV7265191.1"/>
    </source>
</evidence>
<dbReference type="SMART" id="SM00387">
    <property type="entry name" value="HATPase_c"/>
    <property type="match status" value="1"/>
</dbReference>
<keyword evidence="9" id="KW-0175">Coiled coil</keyword>
<evidence type="ECO:0000256" key="2">
    <source>
        <dbReference type="ARBA" id="ARBA00012438"/>
    </source>
</evidence>
<sequence>MRRLFKMAAIFASAVIGLSLPASAQETGQSCADWMENSPPGNWQNPASITDAFREASRSCIEELTELSDSERLRLLDDYLLSAKNFINPENLRRASKRWSDRARLKVNAVRVPFVLSPFVQDADQMGQWLEDARRLEDDRSRSRFAYYWAYYRSVSEKHEQTDEQRDALLQESFDAGRRGGVMRIGLFALNFKATLAKQSGDYAEAVRLLTEVIEDSDKPRFNLVRMNALSSLAYLFYEIGDHERAVALYDRGLAVSDDHPLTTGQIQLNRALALSAADRLDDAETAVKVAIKQFADHVEAGSTEGAARPGLANSRFELARIQYRQGGPQITNALALGREAATELYEADYFTESVHAEAFAWLAESYLEQGFFGDAQQMLQQAEEALGTEIDPDNIKPEDQDRAFLLPYLRSMAELQRRLGNYQESAKYAAAALDLSEQRFEKEKLRAVGNADLVFALEDQEERALNLAQAAQLAEKERELAAATSERATIMAALTATLLLAAGLVAFAAYRAYRAEMAASSAKDMFFTEMHHRVANNLQTLLSLFRIEARRKSADRPIADAPESDAAIRLRTMALLHEKLRARQSGTLVGASAFLTELQELLESSLGREEVSLEGHFDDVSIEADIAAPLGLLVSELVTNAYKHAFPGTEGTVSMRLDAEGSRAAVKVSDDGVGFGDIARGDGIGLSLIDDLARQIGGKIERKIGPEGSGTIWTVSEIPLSHGDARQDAI</sequence>
<dbReference type="EC" id="2.7.13.3" evidence="2"/>
<dbReference type="PANTHER" id="PTHR41523:SF8">
    <property type="entry name" value="ETHYLENE RESPONSE SENSOR PROTEIN"/>
    <property type="match status" value="1"/>
</dbReference>
<organism evidence="13 14">
    <name type="scientific">Erythrobacter ani</name>
    <dbReference type="NCBI Taxonomy" id="2827235"/>
    <lineage>
        <taxon>Bacteria</taxon>
        <taxon>Pseudomonadati</taxon>
        <taxon>Pseudomonadota</taxon>
        <taxon>Alphaproteobacteria</taxon>
        <taxon>Sphingomonadales</taxon>
        <taxon>Erythrobacteraceae</taxon>
        <taxon>Erythrobacter/Porphyrobacter group</taxon>
        <taxon>Erythrobacter</taxon>
    </lineage>
</organism>
<keyword evidence="10" id="KW-0812">Transmembrane</keyword>
<comment type="catalytic activity">
    <reaction evidence="1">
        <text>ATP + protein L-histidine = ADP + protein N-phospho-L-histidine.</text>
        <dbReference type="EC" id="2.7.13.3"/>
    </reaction>
</comment>